<dbReference type="GO" id="GO:0022857">
    <property type="term" value="F:transmembrane transporter activity"/>
    <property type="evidence" value="ECO:0007669"/>
    <property type="project" value="InterPro"/>
</dbReference>
<protein>
    <recommendedName>
        <fullName evidence="6">Major facilitator superfamily (MFS) profile domain-containing protein</fullName>
    </recommendedName>
</protein>
<feature type="transmembrane region" description="Helical" evidence="5">
    <location>
        <begin position="329"/>
        <end position="347"/>
    </location>
</feature>
<dbReference type="InterPro" id="IPR020846">
    <property type="entry name" value="MFS_dom"/>
</dbReference>
<feature type="transmembrane region" description="Helical" evidence="5">
    <location>
        <begin position="359"/>
        <end position="379"/>
    </location>
</feature>
<evidence type="ECO:0000259" key="6">
    <source>
        <dbReference type="PROSITE" id="PS50850"/>
    </source>
</evidence>
<evidence type="ECO:0000256" key="2">
    <source>
        <dbReference type="ARBA" id="ARBA00022692"/>
    </source>
</evidence>
<feature type="transmembrane region" description="Helical" evidence="5">
    <location>
        <begin position="391"/>
        <end position="410"/>
    </location>
</feature>
<evidence type="ECO:0000256" key="1">
    <source>
        <dbReference type="ARBA" id="ARBA00004141"/>
    </source>
</evidence>
<proteinExistence type="predicted"/>
<dbReference type="AlphaFoldDB" id="A0A1A9V981"/>
<feature type="transmembrane region" description="Helical" evidence="5">
    <location>
        <begin position="127"/>
        <end position="144"/>
    </location>
</feature>
<accession>A0A1A9V981</accession>
<feature type="transmembrane region" description="Helical" evidence="5">
    <location>
        <begin position="151"/>
        <end position="170"/>
    </location>
</feature>
<feature type="transmembrane region" description="Helical" evidence="5">
    <location>
        <begin position="176"/>
        <end position="199"/>
    </location>
</feature>
<feature type="transmembrane region" description="Helical" evidence="5">
    <location>
        <begin position="211"/>
        <end position="233"/>
    </location>
</feature>
<evidence type="ECO:0000313" key="7">
    <source>
        <dbReference type="EnsemblMetazoa" id="GAUT029917-PA"/>
    </source>
</evidence>
<keyword evidence="3 5" id="KW-1133">Transmembrane helix</keyword>
<dbReference type="PROSITE" id="PS50850">
    <property type="entry name" value="MFS"/>
    <property type="match status" value="1"/>
</dbReference>
<feature type="transmembrane region" description="Helical" evidence="5">
    <location>
        <begin position="457"/>
        <end position="475"/>
    </location>
</feature>
<sequence length="549" mass="61972">MDFERVLEKCGNFGRYQIILLLIFGYTNMMSSMHYFSQTLISFTPNHWCYHEKLANLSYEHINLFYKNLNNPKCTLLDDIVNDTNPVVAKVGECNEWFYEREQGYESITSELNWVCDRAYQSAVGKSFFYVGSVVGTILFGILADKYGRVPAIILTTLSGGLGDFMTAFVNDLPAFIVARFISGLSNDTFFMLMFILVFEYLKPEKRTFGLNIITATFYCAGLMLSPWFAIWVGSWRKYLILVSTPVLLVLVYPLVVCESARWLLTQQNYSKAVECLKYVAKINKRKVDESVFDEFVEFYKQKLIEEQKLDANKDTFLGMFSSPRLRKFTIILLIKSVIITMAYDIASRNMEGLGSSPFALFSYSSICYIPGGLTIILFQNVIGRKGMACSSLFVGGLLTAVTGFLIAVLDRQTYALLLAIMVALGRYGAIVAYDAEAQYATEIIPTSVRGRGVSNIHVVGYACSFLNAYVIYLGNFYKPLPSLFISFIMLVGAGLCLALPETHGKKLPESLSEGEVFGLNEDWYYFPCFERKRRNSKISGNVGNESKT</sequence>
<dbReference type="Proteomes" id="UP000078200">
    <property type="component" value="Unassembled WGS sequence"/>
</dbReference>
<dbReference type="Gene3D" id="1.20.1250.20">
    <property type="entry name" value="MFS general substrate transporter like domains"/>
    <property type="match status" value="1"/>
</dbReference>
<keyword evidence="2 5" id="KW-0812">Transmembrane</keyword>
<dbReference type="VEuPathDB" id="VectorBase:GAUT029917"/>
<keyword evidence="8" id="KW-1185">Reference proteome</keyword>
<name>A0A1A9V981_GLOAU</name>
<dbReference type="InterPro" id="IPR011701">
    <property type="entry name" value="MFS"/>
</dbReference>
<dbReference type="SUPFAM" id="SSF103473">
    <property type="entry name" value="MFS general substrate transporter"/>
    <property type="match status" value="1"/>
</dbReference>
<dbReference type="InterPro" id="IPR036259">
    <property type="entry name" value="MFS_trans_sf"/>
</dbReference>
<feature type="transmembrane region" description="Helical" evidence="5">
    <location>
        <begin position="416"/>
        <end position="436"/>
    </location>
</feature>
<reference evidence="7" key="1">
    <citation type="submission" date="2020-05" db="UniProtKB">
        <authorList>
            <consortium name="EnsemblMetazoa"/>
        </authorList>
    </citation>
    <scope>IDENTIFICATION</scope>
    <source>
        <strain evidence="7">TTRI</strain>
    </source>
</reference>
<comment type="subcellular location">
    <subcellularLocation>
        <location evidence="1">Membrane</location>
        <topology evidence="1">Multi-pass membrane protein</topology>
    </subcellularLocation>
</comment>
<organism evidence="7 8">
    <name type="scientific">Glossina austeni</name>
    <name type="common">Savannah tsetse fly</name>
    <dbReference type="NCBI Taxonomy" id="7395"/>
    <lineage>
        <taxon>Eukaryota</taxon>
        <taxon>Metazoa</taxon>
        <taxon>Ecdysozoa</taxon>
        <taxon>Arthropoda</taxon>
        <taxon>Hexapoda</taxon>
        <taxon>Insecta</taxon>
        <taxon>Pterygota</taxon>
        <taxon>Neoptera</taxon>
        <taxon>Endopterygota</taxon>
        <taxon>Diptera</taxon>
        <taxon>Brachycera</taxon>
        <taxon>Muscomorpha</taxon>
        <taxon>Hippoboscoidea</taxon>
        <taxon>Glossinidae</taxon>
        <taxon>Glossina</taxon>
    </lineage>
</organism>
<dbReference type="Pfam" id="PF07690">
    <property type="entry name" value="MFS_1"/>
    <property type="match status" value="1"/>
</dbReference>
<dbReference type="GO" id="GO:0016020">
    <property type="term" value="C:membrane"/>
    <property type="evidence" value="ECO:0007669"/>
    <property type="project" value="UniProtKB-SubCell"/>
</dbReference>
<feature type="transmembrane region" description="Helical" evidence="5">
    <location>
        <begin position="239"/>
        <end position="258"/>
    </location>
</feature>
<feature type="transmembrane region" description="Helical" evidence="5">
    <location>
        <begin position="18"/>
        <end position="36"/>
    </location>
</feature>
<keyword evidence="4 5" id="KW-0472">Membrane</keyword>
<evidence type="ECO:0000313" key="8">
    <source>
        <dbReference type="Proteomes" id="UP000078200"/>
    </source>
</evidence>
<evidence type="ECO:0000256" key="4">
    <source>
        <dbReference type="ARBA" id="ARBA00023136"/>
    </source>
</evidence>
<evidence type="ECO:0000256" key="3">
    <source>
        <dbReference type="ARBA" id="ARBA00022989"/>
    </source>
</evidence>
<feature type="transmembrane region" description="Helical" evidence="5">
    <location>
        <begin position="481"/>
        <end position="500"/>
    </location>
</feature>
<dbReference type="PANTHER" id="PTHR24064">
    <property type="entry name" value="SOLUTE CARRIER FAMILY 22 MEMBER"/>
    <property type="match status" value="1"/>
</dbReference>
<evidence type="ECO:0000256" key="5">
    <source>
        <dbReference type="SAM" id="Phobius"/>
    </source>
</evidence>
<dbReference type="EnsemblMetazoa" id="GAUT029917-RA">
    <property type="protein sequence ID" value="GAUT029917-PA"/>
    <property type="gene ID" value="GAUT029917"/>
</dbReference>
<feature type="domain" description="Major facilitator superfamily (MFS) profile" evidence="6">
    <location>
        <begin position="23"/>
        <end position="505"/>
    </location>
</feature>
<dbReference type="STRING" id="7395.A0A1A9V981"/>